<dbReference type="SUPFAM" id="SSF49764">
    <property type="entry name" value="HSP20-like chaperones"/>
    <property type="match status" value="1"/>
</dbReference>
<dbReference type="PANTHER" id="PTHR11527">
    <property type="entry name" value="HEAT-SHOCK PROTEIN 20 FAMILY MEMBER"/>
    <property type="match status" value="1"/>
</dbReference>
<gene>
    <name evidence="5" type="ORF">UY61_C0065G0004</name>
</gene>
<evidence type="ECO:0000259" key="4">
    <source>
        <dbReference type="PROSITE" id="PS01031"/>
    </source>
</evidence>
<feature type="compositionally biased region" description="Basic and acidic residues" evidence="3">
    <location>
        <begin position="31"/>
        <end position="41"/>
    </location>
</feature>
<accession>A0A0G1ZIH3</accession>
<protein>
    <submittedName>
        <fullName evidence="5">Protein containing Heat shock protein Hsp20 protein</fullName>
    </submittedName>
</protein>
<dbReference type="InterPro" id="IPR008978">
    <property type="entry name" value="HSP20-like_chaperone"/>
</dbReference>
<dbReference type="InterPro" id="IPR002068">
    <property type="entry name" value="A-crystallin/Hsp20_dom"/>
</dbReference>
<evidence type="ECO:0000256" key="2">
    <source>
        <dbReference type="RuleBase" id="RU003616"/>
    </source>
</evidence>
<comment type="similarity">
    <text evidence="1 2">Belongs to the small heat shock protein (HSP20) family.</text>
</comment>
<dbReference type="Proteomes" id="UP000034201">
    <property type="component" value="Unassembled WGS sequence"/>
</dbReference>
<keyword evidence="5" id="KW-0346">Stress response</keyword>
<organism evidence="5 6">
    <name type="scientific">Candidatus Adlerbacteria bacterium GW2011_GWC1_50_9</name>
    <dbReference type="NCBI Taxonomy" id="1618608"/>
    <lineage>
        <taxon>Bacteria</taxon>
        <taxon>Candidatus Adleribacteriota</taxon>
    </lineage>
</organism>
<evidence type="ECO:0000313" key="5">
    <source>
        <dbReference type="EMBL" id="KKW19104.1"/>
    </source>
</evidence>
<dbReference type="PROSITE" id="PS01031">
    <property type="entry name" value="SHSP"/>
    <property type="match status" value="1"/>
</dbReference>
<feature type="domain" description="SHSP" evidence="4">
    <location>
        <begin position="75"/>
        <end position="186"/>
    </location>
</feature>
<name>A0A0G1ZIH3_9BACT</name>
<dbReference type="Gene3D" id="2.60.40.790">
    <property type="match status" value="1"/>
</dbReference>
<reference evidence="5 6" key="1">
    <citation type="journal article" date="2015" name="Nature">
        <title>rRNA introns, odd ribosomes, and small enigmatic genomes across a large radiation of phyla.</title>
        <authorList>
            <person name="Brown C.T."/>
            <person name="Hug L.A."/>
            <person name="Thomas B.C."/>
            <person name="Sharon I."/>
            <person name="Castelle C.J."/>
            <person name="Singh A."/>
            <person name="Wilkins M.J."/>
            <person name="Williams K.H."/>
            <person name="Banfield J.F."/>
        </authorList>
    </citation>
    <scope>NUCLEOTIDE SEQUENCE [LARGE SCALE GENOMIC DNA]</scope>
</reference>
<evidence type="ECO:0000256" key="1">
    <source>
        <dbReference type="PROSITE-ProRule" id="PRU00285"/>
    </source>
</evidence>
<dbReference type="Pfam" id="PF00011">
    <property type="entry name" value="HSP20"/>
    <property type="match status" value="1"/>
</dbReference>
<dbReference type="InterPro" id="IPR031107">
    <property type="entry name" value="Small_HSP"/>
</dbReference>
<evidence type="ECO:0000256" key="3">
    <source>
        <dbReference type="SAM" id="MobiDB-lite"/>
    </source>
</evidence>
<sequence length="186" mass="20691">MASFFEKLRTSMGIEDIEQEKLTPKLPPATARHERAGKEKPPMTAVKKIRVKEENGPSTSLPSTPLRAGRASEEISDAEGELAVDVYQTDDEIVVQSAIAGVKPEDLDITVERDTVTIRGERGSSVTEHAKNYFHQECYWGAFSRQIILPEEVNPGMAEASMKSGILTLRLPKTERQKIKKVQVRS</sequence>
<feature type="region of interest" description="Disordered" evidence="3">
    <location>
        <begin position="15"/>
        <end position="70"/>
    </location>
</feature>
<evidence type="ECO:0000313" key="6">
    <source>
        <dbReference type="Proteomes" id="UP000034201"/>
    </source>
</evidence>
<dbReference type="EMBL" id="LCQQ01000065">
    <property type="protein sequence ID" value="KKW19104.1"/>
    <property type="molecule type" value="Genomic_DNA"/>
</dbReference>
<proteinExistence type="inferred from homology"/>
<dbReference type="CDD" id="cd06464">
    <property type="entry name" value="ACD_sHsps-like"/>
    <property type="match status" value="1"/>
</dbReference>
<dbReference type="AlphaFoldDB" id="A0A0G1ZIH3"/>
<comment type="caution">
    <text evidence="5">The sequence shown here is derived from an EMBL/GenBank/DDBJ whole genome shotgun (WGS) entry which is preliminary data.</text>
</comment>